<dbReference type="RefSeq" id="WP_132796042.1">
    <property type="nucleotide sequence ID" value="NZ_SLXM01000018.1"/>
</dbReference>
<feature type="transmembrane region" description="Helical" evidence="1">
    <location>
        <begin position="7"/>
        <end position="28"/>
    </location>
</feature>
<dbReference type="Proteomes" id="UP000294564">
    <property type="component" value="Unassembled WGS sequence"/>
</dbReference>
<feature type="transmembrane region" description="Helical" evidence="1">
    <location>
        <begin position="48"/>
        <end position="67"/>
    </location>
</feature>
<keyword evidence="1" id="KW-0472">Membrane</keyword>
<feature type="transmembrane region" description="Helical" evidence="1">
    <location>
        <begin position="74"/>
        <end position="93"/>
    </location>
</feature>
<accession>A0A4R2NJV6</accession>
<proteinExistence type="predicted"/>
<keyword evidence="1" id="KW-0812">Transmembrane</keyword>
<name>A0A4R2NJV6_9FLAO</name>
<organism evidence="2 3">
    <name type="scientific">Tenacibaculum skagerrakense</name>
    <dbReference type="NCBI Taxonomy" id="186571"/>
    <lineage>
        <taxon>Bacteria</taxon>
        <taxon>Pseudomonadati</taxon>
        <taxon>Bacteroidota</taxon>
        <taxon>Flavobacteriia</taxon>
        <taxon>Flavobacteriales</taxon>
        <taxon>Flavobacteriaceae</taxon>
        <taxon>Tenacibaculum</taxon>
    </lineage>
</organism>
<reference evidence="2 3" key="1">
    <citation type="submission" date="2019-03" db="EMBL/GenBank/DDBJ databases">
        <title>Genomic Encyclopedia of Type Strains, Phase IV (KMG-IV): sequencing the most valuable type-strain genomes for metagenomic binning, comparative biology and taxonomic classification.</title>
        <authorList>
            <person name="Goeker M."/>
        </authorList>
    </citation>
    <scope>NUCLEOTIDE SEQUENCE [LARGE SCALE GENOMIC DNA]</scope>
    <source>
        <strain evidence="2 3">DSM 14836</strain>
    </source>
</reference>
<dbReference type="AlphaFoldDB" id="A0A4R2NJV6"/>
<protein>
    <submittedName>
        <fullName evidence="2">Uncharacterized protein</fullName>
    </submittedName>
</protein>
<keyword evidence="3" id="KW-1185">Reference proteome</keyword>
<comment type="caution">
    <text evidence="2">The sequence shown here is derived from an EMBL/GenBank/DDBJ whole genome shotgun (WGS) entry which is preliminary data.</text>
</comment>
<evidence type="ECO:0000313" key="3">
    <source>
        <dbReference type="Proteomes" id="UP000294564"/>
    </source>
</evidence>
<gene>
    <name evidence="2" type="ORF">EV195_11811</name>
</gene>
<dbReference type="OrthoDB" id="1447677at2"/>
<sequence>MKIVTTILITFILLVIVVFAMGGGHGTYLPAKVIYPFTMLIAILTKNGIGILPIIIAIIQIPIYALILNKKPKWKFYLIGIHIISAIICLNLTTETFSG</sequence>
<evidence type="ECO:0000313" key="2">
    <source>
        <dbReference type="EMBL" id="TCP21525.1"/>
    </source>
</evidence>
<keyword evidence="1" id="KW-1133">Transmembrane helix</keyword>
<dbReference type="EMBL" id="SLXM01000018">
    <property type="protein sequence ID" value="TCP21525.1"/>
    <property type="molecule type" value="Genomic_DNA"/>
</dbReference>
<evidence type="ECO:0000256" key="1">
    <source>
        <dbReference type="SAM" id="Phobius"/>
    </source>
</evidence>